<dbReference type="EMBL" id="NIVC01000928">
    <property type="protein sequence ID" value="PAA74702.1"/>
    <property type="molecule type" value="Genomic_DNA"/>
</dbReference>
<evidence type="ECO:0000256" key="2">
    <source>
        <dbReference type="ARBA" id="ARBA00005683"/>
    </source>
</evidence>
<keyword evidence="5" id="KW-0272">Extracellular matrix</keyword>
<dbReference type="AlphaFoldDB" id="A0A267FP07"/>
<feature type="compositionally biased region" description="Basic residues" evidence="9">
    <location>
        <begin position="360"/>
        <end position="384"/>
    </location>
</feature>
<evidence type="ECO:0000256" key="3">
    <source>
        <dbReference type="ARBA" id="ARBA00022473"/>
    </source>
</evidence>
<comment type="function">
    <text evidence="8">Ligand for members of the frizzled family of seven transmembrane receptors.</text>
</comment>
<keyword evidence="11" id="KW-1185">Reference proteome</keyword>
<dbReference type="Pfam" id="PF00110">
    <property type="entry name" value="wnt"/>
    <property type="match status" value="1"/>
</dbReference>
<proteinExistence type="inferred from homology"/>
<feature type="compositionally biased region" description="Low complexity" evidence="9">
    <location>
        <begin position="350"/>
        <end position="359"/>
    </location>
</feature>
<feature type="region of interest" description="Disordered" evidence="9">
    <location>
        <begin position="202"/>
        <end position="228"/>
    </location>
</feature>
<name>A0A267FP07_9PLAT</name>
<keyword evidence="4" id="KW-0964">Secreted</keyword>
<protein>
    <recommendedName>
        <fullName evidence="8">Protein Wnt</fullName>
    </recommendedName>
</protein>
<dbReference type="PANTHER" id="PTHR12027">
    <property type="entry name" value="WNT RELATED"/>
    <property type="match status" value="1"/>
</dbReference>
<keyword evidence="3 8" id="KW-0217">Developmental protein</keyword>
<dbReference type="GO" id="GO:0005615">
    <property type="term" value="C:extracellular space"/>
    <property type="evidence" value="ECO:0007669"/>
    <property type="project" value="TreeGrafter"/>
</dbReference>
<comment type="subcellular location">
    <subcellularLocation>
        <location evidence="1 8">Secreted</location>
        <location evidence="1 8">Extracellular space</location>
        <location evidence="1 8">Extracellular matrix</location>
    </subcellularLocation>
</comment>
<dbReference type="GO" id="GO:0030182">
    <property type="term" value="P:neuron differentiation"/>
    <property type="evidence" value="ECO:0007669"/>
    <property type="project" value="TreeGrafter"/>
</dbReference>
<evidence type="ECO:0000256" key="4">
    <source>
        <dbReference type="ARBA" id="ARBA00022525"/>
    </source>
</evidence>
<sequence>MTELPDSNLGPCIGKVAAAESDKLSKPVGAGVQGRIFGFGPVFLAASVWTLLLSLCHLAAGQGFYDAYRSGGGRDGRPTTLDSGAMLKFLSHAPEDLCSNSANFAANRWLARYCGGGGGGGGGGSLEERLVHAGLLNGHRICQMMFKNERWNCTFQHQFLNTGYPQASFVWAITVSKAVEELVMACRRGQPGLECRCFSRRAGSGGSGGRGGRSRRSPADVAAEPSRSAAELRSLDPQTIGEKYGKPAIPTCDDNLSLASRRVRKFFGDNRRAAIEQAGFRELLNFHNRRVGHLVARKSQTQICNCLGISGSCTKRFCIRGLTRSSGHIERNLHDLFQRSVFVRPPPTSPVSEPTSPTSSRRRAARRDRRRGRSGSRRRRGGRRRRQLRLLNFDLGTGRSHRVKKRLLAYSVEPPNFCESSWTNGFHGVSGRTCNNSLASNERGSCAHLCCGWNRFDRLYLSHSAWCNCSMLYNPIRVHCERCVKVKEMHRCR</sequence>
<comment type="caution">
    <text evidence="10">The sequence shown here is derived from an EMBL/GenBank/DDBJ whole genome shotgun (WGS) entry which is preliminary data.</text>
</comment>
<evidence type="ECO:0000256" key="8">
    <source>
        <dbReference type="RuleBase" id="RU003500"/>
    </source>
</evidence>
<evidence type="ECO:0000256" key="1">
    <source>
        <dbReference type="ARBA" id="ARBA00004498"/>
    </source>
</evidence>
<evidence type="ECO:0000313" key="11">
    <source>
        <dbReference type="Proteomes" id="UP000215902"/>
    </source>
</evidence>
<dbReference type="GO" id="GO:0005109">
    <property type="term" value="F:frizzled binding"/>
    <property type="evidence" value="ECO:0007669"/>
    <property type="project" value="TreeGrafter"/>
</dbReference>
<evidence type="ECO:0000256" key="9">
    <source>
        <dbReference type="SAM" id="MobiDB-lite"/>
    </source>
</evidence>
<reference evidence="10 11" key="1">
    <citation type="submission" date="2017-06" db="EMBL/GenBank/DDBJ databases">
        <title>A platform for efficient transgenesis in Macrostomum lignano, a flatworm model organism for stem cell research.</title>
        <authorList>
            <person name="Berezikov E."/>
        </authorList>
    </citation>
    <scope>NUCLEOTIDE SEQUENCE [LARGE SCALE GENOMIC DNA]</scope>
    <source>
        <strain evidence="10">DV1</strain>
        <tissue evidence="10">Whole organism</tissue>
    </source>
</reference>
<feature type="region of interest" description="Disordered" evidence="9">
    <location>
        <begin position="340"/>
        <end position="384"/>
    </location>
</feature>
<dbReference type="SMART" id="SM00097">
    <property type="entry name" value="WNT1"/>
    <property type="match status" value="1"/>
</dbReference>
<evidence type="ECO:0000256" key="5">
    <source>
        <dbReference type="ARBA" id="ARBA00022530"/>
    </source>
</evidence>
<dbReference type="GO" id="GO:0045165">
    <property type="term" value="P:cell fate commitment"/>
    <property type="evidence" value="ECO:0007669"/>
    <property type="project" value="TreeGrafter"/>
</dbReference>
<evidence type="ECO:0000313" key="10">
    <source>
        <dbReference type="EMBL" id="PAA74702.1"/>
    </source>
</evidence>
<dbReference type="STRING" id="282301.A0A267FP07"/>
<comment type="similarity">
    <text evidence="2 8">Belongs to the Wnt family.</text>
</comment>
<organism evidence="10 11">
    <name type="scientific">Macrostomum lignano</name>
    <dbReference type="NCBI Taxonomy" id="282301"/>
    <lineage>
        <taxon>Eukaryota</taxon>
        <taxon>Metazoa</taxon>
        <taxon>Spiralia</taxon>
        <taxon>Lophotrochozoa</taxon>
        <taxon>Platyhelminthes</taxon>
        <taxon>Rhabditophora</taxon>
        <taxon>Macrostomorpha</taxon>
        <taxon>Macrostomida</taxon>
        <taxon>Macrostomidae</taxon>
        <taxon>Macrostomum</taxon>
    </lineage>
</organism>
<keyword evidence="6 8" id="KW-0879">Wnt signaling pathway</keyword>
<dbReference type="GO" id="GO:0005125">
    <property type="term" value="F:cytokine activity"/>
    <property type="evidence" value="ECO:0007669"/>
    <property type="project" value="TreeGrafter"/>
</dbReference>
<gene>
    <name evidence="10" type="ORF">BOX15_Mlig003032g1</name>
</gene>
<dbReference type="InterPro" id="IPR005817">
    <property type="entry name" value="Wnt"/>
</dbReference>
<dbReference type="Proteomes" id="UP000215902">
    <property type="component" value="Unassembled WGS sequence"/>
</dbReference>
<evidence type="ECO:0000256" key="6">
    <source>
        <dbReference type="ARBA" id="ARBA00022687"/>
    </source>
</evidence>
<accession>A0A267FP07</accession>
<keyword evidence="7" id="KW-1015">Disulfide bond</keyword>
<dbReference type="GO" id="GO:0060070">
    <property type="term" value="P:canonical Wnt signaling pathway"/>
    <property type="evidence" value="ECO:0007669"/>
    <property type="project" value="TreeGrafter"/>
</dbReference>
<evidence type="ECO:0000256" key="7">
    <source>
        <dbReference type="ARBA" id="ARBA00023157"/>
    </source>
</evidence>